<sequence length="615" mass="64901" precursor="true">MKKKRLICAALAAASLAFATGGHVADAATIHWRGSMVHISAEGKDLKEVLRDFTAGQGVPATISDDVHGTVTGQFDMSPQRFLDTLASTFGFVWFYDGNVLSISDVNSVTRQVVKLDYASTADLRAALDQLHVANPRFPIMYDPSQGTALVSGPVPYVQLVAEVARRLDQNAGQRTGSEVRVFSLHHAWAADHNVEIDGKTVSVPGVANVLAGMYHPQDKSGSRNGGGDDERNAVVPTMRRLQPMQDVTGGTNGGGYPAGVTPPPLPPGMTGSGGSAQPSLGGLLQGMGAGGGAASGMPSLPGYGGGASSSSNSGGGDFAGAPGGGTQSLPVIEADPRTNSVLIRDLPQRLAQYQSLIDRLDVKPKLIEIEAHIIEIDDNALKQIGVDWRAHSSHLDFQTGNGNTQQNSYNGNINPIFGTSTLADGTTVIDTTPAGASLTAVLGNAGRYLLARVNALQETNLAKIDASPKVATLNNVEAVMDQKTRFFVRVSGYTSADLYSVSTGVSLRVLPLVVDENGQTQIKLNVHIEDGSVTSQQVDNIPVITTSTINTESFVGQGESLLIAGYRVDQRTNAETGVPGLSKIPLIGALFRYRDDEHSHMERLFLLSPRIIEF</sequence>
<evidence type="ECO:0000313" key="17">
    <source>
        <dbReference type="Proteomes" id="UP000078116"/>
    </source>
</evidence>
<dbReference type="GO" id="GO:0030254">
    <property type="term" value="P:protein secretion by the type III secretion system"/>
    <property type="evidence" value="ECO:0007669"/>
    <property type="project" value="UniProtKB-UniRule"/>
</dbReference>
<name>A0A1A9NA02_9BURK</name>
<evidence type="ECO:0000256" key="10">
    <source>
        <dbReference type="RuleBase" id="RU004004"/>
    </source>
</evidence>
<comment type="caution">
    <text evidence="15">The sequence shown here is derived from an EMBL/GenBank/DDBJ whole genome shotgun (WGS) entry which is preliminary data.</text>
</comment>
<keyword evidence="7 9" id="KW-0472">Membrane</keyword>
<comment type="subcellular location">
    <subcellularLocation>
        <location evidence="1 9 10">Cell outer membrane</location>
    </subcellularLocation>
</comment>
<proteinExistence type="inferred from homology"/>
<feature type="compositionally biased region" description="Gly residues" evidence="11">
    <location>
        <begin position="304"/>
        <end position="327"/>
    </location>
</feature>
<dbReference type="PRINTS" id="PR01337">
    <property type="entry name" value="TYPE3OMGPROT"/>
</dbReference>
<evidence type="ECO:0000256" key="1">
    <source>
        <dbReference type="ARBA" id="ARBA00004442"/>
    </source>
</evidence>
<evidence type="ECO:0000256" key="4">
    <source>
        <dbReference type="ARBA" id="ARBA00022729"/>
    </source>
</evidence>
<feature type="domain" description="NolW-like" evidence="13">
    <location>
        <begin position="112"/>
        <end position="173"/>
    </location>
</feature>
<evidence type="ECO:0000256" key="7">
    <source>
        <dbReference type="ARBA" id="ARBA00023136"/>
    </source>
</evidence>
<comment type="function">
    <text evidence="9">Component of the type III secretion system (T3SS), also called injectisome, which is used to inject bacterial effector proteins into eukaryotic host cells. Forms a ring-shaped multimeric structure with an apparent central pore in the outer membrane.</text>
</comment>
<dbReference type="InterPro" id="IPR004845">
    <property type="entry name" value="T2SS_GspD_CS"/>
</dbReference>
<evidence type="ECO:0000256" key="9">
    <source>
        <dbReference type="HAMAP-Rule" id="MF_02219"/>
    </source>
</evidence>
<gene>
    <name evidence="9" type="primary">sctC</name>
    <name evidence="14" type="ORF">A6V36_24040</name>
    <name evidence="15" type="ORF">A6V37_21820</name>
</gene>
<dbReference type="InterPro" id="IPR038591">
    <property type="entry name" value="NolW-like_sf"/>
</dbReference>
<feature type="domain" description="NolW-like" evidence="13">
    <location>
        <begin position="180"/>
        <end position="365"/>
    </location>
</feature>
<dbReference type="InterPro" id="IPR050810">
    <property type="entry name" value="Bact_Secretion_Sys_Channel"/>
</dbReference>
<feature type="signal peptide" evidence="9">
    <location>
        <begin position="1"/>
        <end position="19"/>
    </location>
</feature>
<dbReference type="Proteomes" id="UP000077961">
    <property type="component" value="Unassembled WGS sequence"/>
</dbReference>
<feature type="chain" id="PRO_5026408175" description="Type 3 secretion system secretin" evidence="9">
    <location>
        <begin position="20"/>
        <end position="615"/>
    </location>
</feature>
<dbReference type="EMBL" id="LXKA01000154">
    <property type="protein sequence ID" value="OAJ62856.1"/>
    <property type="molecule type" value="Genomic_DNA"/>
</dbReference>
<dbReference type="InterPro" id="IPR005644">
    <property type="entry name" value="NolW-like"/>
</dbReference>
<dbReference type="OrthoDB" id="9779724at2"/>
<accession>A0A1A9NA02</accession>
<dbReference type="PROSITE" id="PS00875">
    <property type="entry name" value="T2SP_D"/>
    <property type="match status" value="1"/>
</dbReference>
<evidence type="ECO:0000313" key="15">
    <source>
        <dbReference type="EMBL" id="OAJ62856.1"/>
    </source>
</evidence>
<dbReference type="NCBIfam" id="TIGR02516">
    <property type="entry name" value="type_III_yscC"/>
    <property type="match status" value="1"/>
</dbReference>
<dbReference type="STRING" id="1462993.A6V36_24040"/>
<evidence type="ECO:0000259" key="13">
    <source>
        <dbReference type="Pfam" id="PF03958"/>
    </source>
</evidence>
<keyword evidence="5 9" id="KW-0653">Protein transport</keyword>
<dbReference type="AlphaFoldDB" id="A0A1A9NA02"/>
<evidence type="ECO:0000256" key="2">
    <source>
        <dbReference type="ARBA" id="ARBA00007032"/>
    </source>
</evidence>
<evidence type="ECO:0000256" key="3">
    <source>
        <dbReference type="ARBA" id="ARBA00022448"/>
    </source>
</evidence>
<evidence type="ECO:0000256" key="5">
    <source>
        <dbReference type="ARBA" id="ARBA00022927"/>
    </source>
</evidence>
<dbReference type="Proteomes" id="UP000078116">
    <property type="component" value="Unassembled WGS sequence"/>
</dbReference>
<comment type="subunit">
    <text evidence="9">The core secretion machinery of the T3SS is composed of approximately 20 different proteins, including cytoplasmic components, a base, an export apparatus and a needle. This subunit is part of the base, which anchors the injectisome in the bacterial cell envelope. Forms a stable homooligomeric complex.</text>
</comment>
<dbReference type="PANTHER" id="PTHR30332">
    <property type="entry name" value="PROBABLE GENERAL SECRETION PATHWAY PROTEIN D"/>
    <property type="match status" value="1"/>
</dbReference>
<evidence type="ECO:0000256" key="6">
    <source>
        <dbReference type="ARBA" id="ARBA00023010"/>
    </source>
</evidence>
<dbReference type="EMBL" id="LXJZ01000091">
    <property type="protein sequence ID" value="OAJ61452.1"/>
    <property type="molecule type" value="Genomic_DNA"/>
</dbReference>
<evidence type="ECO:0000259" key="12">
    <source>
        <dbReference type="Pfam" id="PF00263"/>
    </source>
</evidence>
<organism evidence="15 17">
    <name type="scientific">Paraburkholderia ginsengiterrae</name>
    <dbReference type="NCBI Taxonomy" id="1462993"/>
    <lineage>
        <taxon>Bacteria</taxon>
        <taxon>Pseudomonadati</taxon>
        <taxon>Pseudomonadota</taxon>
        <taxon>Betaproteobacteria</taxon>
        <taxon>Burkholderiales</taxon>
        <taxon>Burkholderiaceae</taxon>
        <taxon>Paraburkholderia</taxon>
    </lineage>
</organism>
<evidence type="ECO:0000256" key="8">
    <source>
        <dbReference type="ARBA" id="ARBA00023237"/>
    </source>
</evidence>
<feature type="region of interest" description="Disordered" evidence="11">
    <location>
        <begin position="304"/>
        <end position="330"/>
    </location>
</feature>
<dbReference type="GO" id="GO:0030257">
    <property type="term" value="C:type III protein secretion system complex"/>
    <property type="evidence" value="ECO:0007669"/>
    <property type="project" value="UniProtKB-UniRule"/>
</dbReference>
<dbReference type="GO" id="GO:0015627">
    <property type="term" value="C:type II protein secretion system complex"/>
    <property type="evidence" value="ECO:0007669"/>
    <property type="project" value="TreeGrafter"/>
</dbReference>
<dbReference type="InterPro" id="IPR003522">
    <property type="entry name" value="T3SS_OM_pore_YscC"/>
</dbReference>
<protein>
    <recommendedName>
        <fullName evidence="9">Type 3 secretion system secretin</fullName>
        <shortName evidence="9">T3SS secretin</shortName>
    </recommendedName>
</protein>
<dbReference type="GO" id="GO:0009279">
    <property type="term" value="C:cell outer membrane"/>
    <property type="evidence" value="ECO:0007669"/>
    <property type="project" value="UniProtKB-SubCell"/>
</dbReference>
<dbReference type="HAMAP" id="MF_02219">
    <property type="entry name" value="Type_III_secretin"/>
    <property type="match status" value="1"/>
</dbReference>
<feature type="domain" description="Type II/III secretion system secretin-like" evidence="12">
    <location>
        <begin position="456"/>
        <end position="614"/>
    </location>
</feature>
<dbReference type="Pfam" id="PF03958">
    <property type="entry name" value="Secretin_N"/>
    <property type="match status" value="2"/>
</dbReference>
<dbReference type="RefSeq" id="WP_064266283.1">
    <property type="nucleotide sequence ID" value="NZ_LXJZ01000091.1"/>
</dbReference>
<dbReference type="PANTHER" id="PTHR30332:SF5">
    <property type="entry name" value="SPI-1 TYPE 3 SECRETION SYSTEM SECRETIN"/>
    <property type="match status" value="1"/>
</dbReference>
<keyword evidence="6 9" id="KW-0811">Translocation</keyword>
<comment type="similarity">
    <text evidence="2 9">Belongs to the bacterial secretin family. T3SS SctC subfamily.</text>
</comment>
<keyword evidence="8 9" id="KW-0998">Cell outer membrane</keyword>
<keyword evidence="16" id="KW-1185">Reference proteome</keyword>
<dbReference type="Gene3D" id="3.30.1370.120">
    <property type="match status" value="2"/>
</dbReference>
<dbReference type="Pfam" id="PF00263">
    <property type="entry name" value="Secretin"/>
    <property type="match status" value="1"/>
</dbReference>
<reference evidence="16 17" key="1">
    <citation type="submission" date="2016-04" db="EMBL/GenBank/DDBJ databases">
        <title>Reclassification of Paraburkholderia panaciterrae (Farh et al. 2015) Dobritsa &amp; Samadpour 2016 as a later homotypic synonym of Paraburkholderia ginsengiterrae (Farh et al. 2015) Dobritsa &amp; Samadpour 2016.</title>
        <authorList>
            <person name="Dobritsa A.P."/>
            <person name="Kutumbaka K."/>
            <person name="Samadpour M."/>
        </authorList>
    </citation>
    <scope>NUCLEOTIDE SEQUENCE [LARGE SCALE GENOMIC DNA]</scope>
    <source>
        <strain evidence="15 17">DCY85</strain>
        <strain evidence="14 16">DCY85-1</strain>
    </source>
</reference>
<evidence type="ECO:0000313" key="14">
    <source>
        <dbReference type="EMBL" id="OAJ61452.1"/>
    </source>
</evidence>
<feature type="region of interest" description="Disordered" evidence="11">
    <location>
        <begin position="245"/>
        <end position="288"/>
    </location>
</feature>
<keyword evidence="4 9" id="KW-0732">Signal</keyword>
<evidence type="ECO:0000256" key="11">
    <source>
        <dbReference type="SAM" id="MobiDB-lite"/>
    </source>
</evidence>
<dbReference type="InterPro" id="IPR004846">
    <property type="entry name" value="T2SS/T3SS_dom"/>
</dbReference>
<dbReference type="Gene3D" id="3.55.50.30">
    <property type="match status" value="1"/>
</dbReference>
<evidence type="ECO:0000313" key="16">
    <source>
        <dbReference type="Proteomes" id="UP000077961"/>
    </source>
</evidence>
<keyword evidence="3 9" id="KW-0813">Transport</keyword>